<sequence>MKVYSAKQVCEMLSISQSTLNRMIERGEFPDAILISKRRKGFTDKSIKKWLEERENRKNKQQEK</sequence>
<name>A0A9X1XJ25_9VIBR</name>
<accession>A0A9X1XJ25</accession>
<dbReference type="InterPro" id="IPR041657">
    <property type="entry name" value="HTH_17"/>
</dbReference>
<evidence type="ECO:0000313" key="2">
    <source>
        <dbReference type="EMBL" id="MCK6263927.1"/>
    </source>
</evidence>
<dbReference type="InterPro" id="IPR009061">
    <property type="entry name" value="DNA-bd_dom_put_sf"/>
</dbReference>
<gene>
    <name evidence="2" type="ORF">KP803_11665</name>
</gene>
<dbReference type="Pfam" id="PF12728">
    <property type="entry name" value="HTH_17"/>
    <property type="match status" value="1"/>
</dbReference>
<protein>
    <submittedName>
        <fullName evidence="2">Helix-turn-helix domain-containing protein</fullName>
    </submittedName>
</protein>
<dbReference type="SUPFAM" id="SSF46955">
    <property type="entry name" value="Putative DNA-binding domain"/>
    <property type="match status" value="1"/>
</dbReference>
<keyword evidence="3" id="KW-1185">Reference proteome</keyword>
<dbReference type="RefSeq" id="WP_248009006.1">
    <property type="nucleotide sequence ID" value="NZ_JAJHVV010000006.1"/>
</dbReference>
<reference evidence="2" key="1">
    <citation type="submission" date="2021-11" db="EMBL/GenBank/DDBJ databases">
        <title>Vibrio ZSDE26 sp. nov. and Vibrio ZSDZ34 sp. nov., isolated from coastal seawater in Qingdao.</title>
        <authorList>
            <person name="Zhang P."/>
        </authorList>
    </citation>
    <scope>NUCLEOTIDE SEQUENCE</scope>
    <source>
        <strain evidence="2">ZSDE26</strain>
    </source>
</reference>
<evidence type="ECO:0000313" key="3">
    <source>
        <dbReference type="Proteomes" id="UP001139559"/>
    </source>
</evidence>
<dbReference type="EMBL" id="JAJHVV010000006">
    <property type="protein sequence ID" value="MCK6263927.1"/>
    <property type="molecule type" value="Genomic_DNA"/>
</dbReference>
<feature type="domain" description="Helix-turn-helix" evidence="1">
    <location>
        <begin position="3"/>
        <end position="54"/>
    </location>
</feature>
<comment type="caution">
    <text evidence="2">The sequence shown here is derived from an EMBL/GenBank/DDBJ whole genome shotgun (WGS) entry which is preliminary data.</text>
</comment>
<dbReference type="Proteomes" id="UP001139559">
    <property type="component" value="Unassembled WGS sequence"/>
</dbReference>
<evidence type="ECO:0000259" key="1">
    <source>
        <dbReference type="Pfam" id="PF12728"/>
    </source>
</evidence>
<organism evidence="2 3">
    <name type="scientific">Vibrio amylolyticus</name>
    <dbReference type="NCBI Taxonomy" id="2847292"/>
    <lineage>
        <taxon>Bacteria</taxon>
        <taxon>Pseudomonadati</taxon>
        <taxon>Pseudomonadota</taxon>
        <taxon>Gammaproteobacteria</taxon>
        <taxon>Vibrionales</taxon>
        <taxon>Vibrionaceae</taxon>
        <taxon>Vibrio</taxon>
    </lineage>
</organism>
<dbReference type="AlphaFoldDB" id="A0A9X1XJ25"/>
<proteinExistence type="predicted"/>